<dbReference type="SUPFAM" id="SSF55961">
    <property type="entry name" value="Bet v1-like"/>
    <property type="match status" value="1"/>
</dbReference>
<feature type="signal peptide" evidence="1">
    <location>
        <begin position="1"/>
        <end position="18"/>
    </location>
</feature>
<accession>A0A1Y5FBR6</accession>
<sequence length="183" mass="20376">MKTIIVTMTLFLSLSSFAGSASHKMTFSTTKDLELVLSHITDYENSCQTGCVNYLPSVDRITVLRNIDYADDQFYTWTFVNDFMNSKFFSKVIITRSENEMTILTEQVGKSLGKRLAKASGLKSSPLLASTSASYHLINVNGETIITYNINVKFKGLLLNAAKKQIKKGIVNSANAIRKNLLK</sequence>
<reference evidence="3" key="1">
    <citation type="journal article" date="2017" name="Proc. Natl. Acad. Sci. U.S.A.">
        <title>Simulation of Deepwater Horizon oil plume reveals substrate specialization within a complex community of hydrocarbon-degraders.</title>
        <authorList>
            <person name="Hu P."/>
            <person name="Dubinsky E.A."/>
            <person name="Probst A.J."/>
            <person name="Wang J."/>
            <person name="Sieber C.M.K."/>
            <person name="Tom L.M."/>
            <person name="Gardinali P."/>
            <person name="Banfield J.F."/>
            <person name="Atlas R.M."/>
            <person name="Andersen G.L."/>
        </authorList>
    </citation>
    <scope>NUCLEOTIDE SEQUENCE [LARGE SCALE GENOMIC DNA]</scope>
</reference>
<dbReference type="AlphaFoldDB" id="A0A1Y5FBR6"/>
<dbReference type="Proteomes" id="UP000196531">
    <property type="component" value="Unassembled WGS sequence"/>
</dbReference>
<evidence type="ECO:0000313" key="3">
    <source>
        <dbReference type="Proteomes" id="UP000196531"/>
    </source>
</evidence>
<evidence type="ECO:0000313" key="2">
    <source>
        <dbReference type="EMBL" id="OUR99573.1"/>
    </source>
</evidence>
<feature type="chain" id="PRO_5012734745" evidence="1">
    <location>
        <begin position="19"/>
        <end position="183"/>
    </location>
</feature>
<evidence type="ECO:0000256" key="1">
    <source>
        <dbReference type="SAM" id="SignalP"/>
    </source>
</evidence>
<comment type="caution">
    <text evidence="2">The sequence shown here is derived from an EMBL/GenBank/DDBJ whole genome shotgun (WGS) entry which is preliminary data.</text>
</comment>
<protein>
    <submittedName>
        <fullName evidence="2">Uncharacterized protein</fullName>
    </submittedName>
</protein>
<organism evidence="2 3">
    <name type="scientific">Halobacteriovorax marinus</name>
    <dbReference type="NCBI Taxonomy" id="97084"/>
    <lineage>
        <taxon>Bacteria</taxon>
        <taxon>Pseudomonadati</taxon>
        <taxon>Bdellovibrionota</taxon>
        <taxon>Bacteriovoracia</taxon>
        <taxon>Bacteriovoracales</taxon>
        <taxon>Halobacteriovoraceae</taxon>
        <taxon>Halobacteriovorax</taxon>
    </lineage>
</organism>
<name>A0A1Y5FBR6_9BACT</name>
<gene>
    <name evidence="2" type="ORF">A9Q84_00705</name>
</gene>
<proteinExistence type="predicted"/>
<keyword evidence="1" id="KW-0732">Signal</keyword>
<dbReference type="EMBL" id="MAAO01000002">
    <property type="protein sequence ID" value="OUR99573.1"/>
    <property type="molecule type" value="Genomic_DNA"/>
</dbReference>